<keyword evidence="2" id="KW-0966">Cell projection</keyword>
<dbReference type="InterPro" id="IPR054375">
    <property type="entry name" value="MrkH_YcgR-like_dom"/>
</dbReference>
<dbReference type="Pfam" id="PF22363">
    <property type="entry name" value="MrkH_YcgR_like"/>
    <property type="match status" value="1"/>
</dbReference>
<dbReference type="EMBL" id="LK931336">
    <property type="protein sequence ID" value="CDZ82868.1"/>
    <property type="molecule type" value="Genomic_DNA"/>
</dbReference>
<proteinExistence type="predicted"/>
<organism evidence="2">
    <name type="scientific">Citrobacter koseri</name>
    <name type="common">Citrobacter diversus</name>
    <dbReference type="NCBI Taxonomy" id="545"/>
    <lineage>
        <taxon>Bacteria</taxon>
        <taxon>Pseudomonadati</taxon>
        <taxon>Pseudomonadota</taxon>
        <taxon>Gammaproteobacteria</taxon>
        <taxon>Enterobacterales</taxon>
        <taxon>Enterobacteriaceae</taxon>
        <taxon>Citrobacter</taxon>
    </lineage>
</organism>
<dbReference type="Gene3D" id="2.40.10.220">
    <property type="entry name" value="predicted glycosyltransferase like domains"/>
    <property type="match status" value="1"/>
</dbReference>
<dbReference type="AlphaFoldDB" id="A0A078LG00"/>
<dbReference type="PATRIC" id="fig|545.12.peg.958"/>
<sequence length="237" mass="27367">MSEGVSKKSRYEIIAILREEFRVKSKLDFSFNDLSRQSDLRKVDSSSFYIDLPPSCQPSLSENGDVCFQIHSKLGRIEFATAQINTENNSPDNIFRFAIPESINILQRRSSPRLKTRESYQFCCSGRYKNGVTFKHTLNDVSDGGCSFISTQSQLKFMRKDNVLENVEMSFGEYGSVMTNLKIISVTELHSEKSYEEADFRISCMFQHKSDDYKHYIENVIVKLIIDNKIKNKIFLV</sequence>
<dbReference type="RefSeq" id="WP_200075717.1">
    <property type="nucleotide sequence ID" value="NZ_JADVIJ010000003.1"/>
</dbReference>
<reference evidence="2" key="1">
    <citation type="submission" date="2014-06" db="EMBL/GenBank/DDBJ databases">
        <authorList>
            <person name="Urmite Genomes Urmite Genomes"/>
        </authorList>
    </citation>
    <scope>NUCLEOTIDE SEQUENCE</scope>
</reference>
<name>A0A078LG00_CITKO</name>
<feature type="domain" description="MrkH-like YcgR-like" evidence="1">
    <location>
        <begin position="3"/>
        <end position="101"/>
    </location>
</feature>
<gene>
    <name evidence="2" type="primary">ycgR_1</name>
    <name evidence="2" type="ORF">BN1086_00962</name>
</gene>
<keyword evidence="2" id="KW-0282">Flagellum</keyword>
<accession>A0A078LG00</accession>
<protein>
    <submittedName>
        <fullName evidence="2">Flagellar brake protein YcgR</fullName>
    </submittedName>
</protein>
<keyword evidence="2" id="KW-0969">Cilium</keyword>
<evidence type="ECO:0000313" key="2">
    <source>
        <dbReference type="EMBL" id="CDZ82868.1"/>
    </source>
</evidence>
<evidence type="ECO:0000259" key="1">
    <source>
        <dbReference type="Pfam" id="PF22363"/>
    </source>
</evidence>